<accession>A0A0C1R310</accession>
<dbReference type="RefSeq" id="WP_039636135.1">
    <property type="nucleotide sequence ID" value="NZ_AYSO01000020.1"/>
</dbReference>
<dbReference type="InterPro" id="IPR050275">
    <property type="entry name" value="PGM_Phosphatase"/>
</dbReference>
<comment type="caution">
    <text evidence="1">The sequence shown here is derived from an EMBL/GenBank/DDBJ whole genome shotgun (WGS) entry which is preliminary data.</text>
</comment>
<dbReference type="CDD" id="cd07067">
    <property type="entry name" value="HP_PGM_like"/>
    <property type="match status" value="1"/>
</dbReference>
<reference evidence="1 2" key="1">
    <citation type="journal article" date="2015" name="Infect. Genet. Evol.">
        <title>Genomic sequences of six botulinum neurotoxin-producing strains representing three clostridial species illustrate the mobility and diversity of botulinum neurotoxin genes.</title>
        <authorList>
            <person name="Smith T.J."/>
            <person name="Hill K.K."/>
            <person name="Xie G."/>
            <person name="Foley B.T."/>
            <person name="Williamson C.H."/>
            <person name="Foster J.T."/>
            <person name="Johnson S.L."/>
            <person name="Chertkov O."/>
            <person name="Teshima H."/>
            <person name="Gibbons H.S."/>
            <person name="Johnsky L.A."/>
            <person name="Karavis M.A."/>
            <person name="Smith L.A."/>
        </authorList>
    </citation>
    <scope>NUCLEOTIDE SEQUENCE [LARGE SCALE GENOMIC DNA]</scope>
    <source>
        <strain evidence="1 2">CDC 2741</strain>
    </source>
</reference>
<dbReference type="OrthoDB" id="9781415at2"/>
<evidence type="ECO:0000313" key="1">
    <source>
        <dbReference type="EMBL" id="KIE44836.1"/>
    </source>
</evidence>
<dbReference type="Proteomes" id="UP000031366">
    <property type="component" value="Unassembled WGS sequence"/>
</dbReference>
<dbReference type="STRING" id="29341.RSJ17_04520"/>
<dbReference type="InterPro" id="IPR013078">
    <property type="entry name" value="His_Pase_superF_clade-1"/>
</dbReference>
<dbReference type="Pfam" id="PF00300">
    <property type="entry name" value="His_Phos_1"/>
    <property type="match status" value="1"/>
</dbReference>
<dbReference type="GO" id="GO:0016791">
    <property type="term" value="F:phosphatase activity"/>
    <property type="evidence" value="ECO:0007669"/>
    <property type="project" value="TreeGrafter"/>
</dbReference>
<dbReference type="SMART" id="SM00855">
    <property type="entry name" value="PGAM"/>
    <property type="match status" value="1"/>
</dbReference>
<dbReference type="AlphaFoldDB" id="A0A0C1R310"/>
<dbReference type="InterPro" id="IPR029033">
    <property type="entry name" value="His_PPase_superfam"/>
</dbReference>
<dbReference type="PANTHER" id="PTHR48100:SF59">
    <property type="entry name" value="ADENOSYLCOBALAMIN_ALPHA-RIBAZOLE PHOSPHATASE"/>
    <property type="match status" value="1"/>
</dbReference>
<dbReference type="SUPFAM" id="SSF53254">
    <property type="entry name" value="Phosphoglycerate mutase-like"/>
    <property type="match status" value="1"/>
</dbReference>
<keyword evidence="2" id="KW-1185">Reference proteome</keyword>
<sequence>MKTNIYLVRHAHSNYNADELNRPLSHKGVIDRNKITEVLEKENIDLVISSPYKRAIETVEIVANLINKNIIIEEGFKERKLCEYPVDNFEEAIVKLWTNPSFCFEGGESNIEAQARGVNSLNNVLDNYSGKNIAIGTHGNIMVLIMNYYCKNYDFDFWKGLKMPDAYKLIFEDKKLLAIEAVSK</sequence>
<protein>
    <submittedName>
        <fullName evidence="1">Histidine phosphatase super family protein</fullName>
    </submittedName>
</protein>
<dbReference type="EMBL" id="AYSO01000020">
    <property type="protein sequence ID" value="KIE44836.1"/>
    <property type="molecule type" value="Genomic_DNA"/>
</dbReference>
<organism evidence="1 2">
    <name type="scientific">Clostridium argentinense CDC 2741</name>
    <dbReference type="NCBI Taxonomy" id="1418104"/>
    <lineage>
        <taxon>Bacteria</taxon>
        <taxon>Bacillati</taxon>
        <taxon>Bacillota</taxon>
        <taxon>Clostridia</taxon>
        <taxon>Eubacteriales</taxon>
        <taxon>Clostridiaceae</taxon>
        <taxon>Clostridium</taxon>
    </lineage>
</organism>
<dbReference type="GO" id="GO:0005737">
    <property type="term" value="C:cytoplasm"/>
    <property type="evidence" value="ECO:0007669"/>
    <property type="project" value="TreeGrafter"/>
</dbReference>
<evidence type="ECO:0000313" key="2">
    <source>
        <dbReference type="Proteomes" id="UP000031366"/>
    </source>
</evidence>
<gene>
    <name evidence="1" type="ORF">U732_343</name>
</gene>
<dbReference type="PANTHER" id="PTHR48100">
    <property type="entry name" value="BROAD-SPECIFICITY PHOSPHATASE YOR283W-RELATED"/>
    <property type="match status" value="1"/>
</dbReference>
<dbReference type="Gene3D" id="3.40.50.1240">
    <property type="entry name" value="Phosphoglycerate mutase-like"/>
    <property type="match status" value="1"/>
</dbReference>
<proteinExistence type="predicted"/>
<name>A0A0C1R310_9CLOT</name>